<dbReference type="AlphaFoldDB" id="A0A7H8QUZ4"/>
<dbReference type="GeneID" id="55992417"/>
<evidence type="ECO:0000256" key="6">
    <source>
        <dbReference type="ARBA" id="ARBA00023242"/>
    </source>
</evidence>
<dbReference type="GO" id="GO:0006351">
    <property type="term" value="P:DNA-templated transcription"/>
    <property type="evidence" value="ECO:0007669"/>
    <property type="project" value="InterPro"/>
</dbReference>
<keyword evidence="4" id="KW-0238">DNA-binding</keyword>
<dbReference type="InterPro" id="IPR051615">
    <property type="entry name" value="Transcr_Regulatory_Elem"/>
</dbReference>
<sequence length="420" mass="48045">MPDDDHRFFQFQRGELFLEKARLLLIDEIKADNPKVPTIQGLLILGGRQCAIGKSSEGWLYTGMAIRMITDLGLHLQKWEMMKECEPDDLEVRKRLYLSVYAWDKSISLCLGRPPSLKELPYSPSSLYDLADDEDIWQPPRVLDTDKTFLATRCYSTRTFIYFCRLSEIIDQSYDTVYNGKADNIKSNAIFSLEEKLRVFHQSLPDCLRIQNPANIVTCVPPHILCLNILYHTMLILIFRPFFMWQWRANLRDHPLALRAQEVCTEEASGVNELIRAYGRLFNFRYQSYLISYCAYTAATIDVRLVHHEDKGLAQNASDRLVITLRMLETEVKQTPGIKRSIDIIRSHMDQQWVNNSRSLPMETNQNSAGGSNMPSGVLASAYDSQSDQNVSSGSFIFSTQAEDLNDHVLALLPENNGGI</sequence>
<keyword evidence="5" id="KW-0804">Transcription</keyword>
<dbReference type="PANTHER" id="PTHR31313">
    <property type="entry name" value="TY1 ENHANCER ACTIVATOR"/>
    <property type="match status" value="1"/>
</dbReference>
<keyword evidence="3" id="KW-0805">Transcription regulation</keyword>
<evidence type="ECO:0000313" key="9">
    <source>
        <dbReference type="EMBL" id="QKX57799.1"/>
    </source>
</evidence>
<feature type="domain" description="Xylanolytic transcriptional activator regulatory" evidence="8">
    <location>
        <begin position="58"/>
        <end position="130"/>
    </location>
</feature>
<dbReference type="InterPro" id="IPR007219">
    <property type="entry name" value="XnlR_reg_dom"/>
</dbReference>
<feature type="region of interest" description="Disordered" evidence="7">
    <location>
        <begin position="362"/>
        <end position="384"/>
    </location>
</feature>
<dbReference type="OrthoDB" id="4161332at2759"/>
<evidence type="ECO:0000256" key="4">
    <source>
        <dbReference type="ARBA" id="ARBA00023125"/>
    </source>
</evidence>
<dbReference type="KEGG" id="trg:TRUGW13939_04919"/>
<dbReference type="SMART" id="SM00906">
    <property type="entry name" value="Fungal_trans"/>
    <property type="match status" value="1"/>
</dbReference>
<proteinExistence type="predicted"/>
<evidence type="ECO:0000256" key="1">
    <source>
        <dbReference type="ARBA" id="ARBA00022723"/>
    </source>
</evidence>
<dbReference type="CDD" id="cd12148">
    <property type="entry name" value="fungal_TF_MHR"/>
    <property type="match status" value="1"/>
</dbReference>
<keyword evidence="6" id="KW-0539">Nucleus</keyword>
<evidence type="ECO:0000256" key="3">
    <source>
        <dbReference type="ARBA" id="ARBA00023015"/>
    </source>
</evidence>
<protein>
    <recommendedName>
        <fullName evidence="8">Xylanolytic transcriptional activator regulatory domain-containing protein</fullName>
    </recommendedName>
</protein>
<organism evidence="9 10">
    <name type="scientific">Talaromyces rugulosus</name>
    <name type="common">Penicillium rugulosum</name>
    <dbReference type="NCBI Taxonomy" id="121627"/>
    <lineage>
        <taxon>Eukaryota</taxon>
        <taxon>Fungi</taxon>
        <taxon>Dikarya</taxon>
        <taxon>Ascomycota</taxon>
        <taxon>Pezizomycotina</taxon>
        <taxon>Eurotiomycetes</taxon>
        <taxon>Eurotiomycetidae</taxon>
        <taxon>Eurotiales</taxon>
        <taxon>Trichocomaceae</taxon>
        <taxon>Talaromyces</taxon>
        <taxon>Talaromyces sect. Islandici</taxon>
    </lineage>
</organism>
<evidence type="ECO:0000256" key="2">
    <source>
        <dbReference type="ARBA" id="ARBA00022833"/>
    </source>
</evidence>
<evidence type="ECO:0000313" key="10">
    <source>
        <dbReference type="Proteomes" id="UP000509510"/>
    </source>
</evidence>
<dbReference type="RefSeq" id="XP_035343977.1">
    <property type="nucleotide sequence ID" value="XM_035488084.1"/>
</dbReference>
<reference evidence="10" key="1">
    <citation type="submission" date="2020-06" db="EMBL/GenBank/DDBJ databases">
        <title>A chromosome-scale genome assembly of Talaromyces rugulosus W13939.</title>
        <authorList>
            <person name="Wang B."/>
            <person name="Guo L."/>
            <person name="Ye K."/>
            <person name="Wang L."/>
        </authorList>
    </citation>
    <scope>NUCLEOTIDE SEQUENCE [LARGE SCALE GENOMIC DNA]</scope>
    <source>
        <strain evidence="10">W13939</strain>
    </source>
</reference>
<evidence type="ECO:0000259" key="8">
    <source>
        <dbReference type="SMART" id="SM00906"/>
    </source>
</evidence>
<dbReference type="Pfam" id="PF04082">
    <property type="entry name" value="Fungal_trans"/>
    <property type="match status" value="1"/>
</dbReference>
<dbReference type="PANTHER" id="PTHR31313:SF85">
    <property type="entry name" value="ZN(II)2CYS6 TRANSCRIPTION FACTOR (EUROFUNG)"/>
    <property type="match status" value="1"/>
</dbReference>
<keyword evidence="1" id="KW-0479">Metal-binding</keyword>
<evidence type="ECO:0000256" key="7">
    <source>
        <dbReference type="SAM" id="MobiDB-lite"/>
    </source>
</evidence>
<evidence type="ECO:0000256" key="5">
    <source>
        <dbReference type="ARBA" id="ARBA00023163"/>
    </source>
</evidence>
<name>A0A7H8QUZ4_TALRU</name>
<dbReference type="Proteomes" id="UP000509510">
    <property type="component" value="Chromosome III"/>
</dbReference>
<keyword evidence="10" id="KW-1185">Reference proteome</keyword>
<dbReference type="GO" id="GO:0003677">
    <property type="term" value="F:DNA binding"/>
    <property type="evidence" value="ECO:0007669"/>
    <property type="project" value="UniProtKB-KW"/>
</dbReference>
<feature type="compositionally biased region" description="Polar residues" evidence="7">
    <location>
        <begin position="362"/>
        <end position="375"/>
    </location>
</feature>
<dbReference type="EMBL" id="CP055900">
    <property type="protein sequence ID" value="QKX57799.1"/>
    <property type="molecule type" value="Genomic_DNA"/>
</dbReference>
<gene>
    <name evidence="9" type="ORF">TRUGW13939_04919</name>
</gene>
<dbReference type="GO" id="GO:0008270">
    <property type="term" value="F:zinc ion binding"/>
    <property type="evidence" value="ECO:0007669"/>
    <property type="project" value="InterPro"/>
</dbReference>
<keyword evidence="2" id="KW-0862">Zinc</keyword>
<accession>A0A7H8QUZ4</accession>